<dbReference type="PANTHER" id="PTHR11552:SF210">
    <property type="entry name" value="GLUCOSE-METHANOL-CHOLINE OXIDOREDUCTASE N-TERMINAL DOMAIN-CONTAINING PROTEIN-RELATED"/>
    <property type="match status" value="1"/>
</dbReference>
<comment type="caution">
    <text evidence="6">The sequence shown here is derived from an EMBL/GenBank/DDBJ whole genome shotgun (WGS) entry which is preliminary data.</text>
</comment>
<dbReference type="InterPro" id="IPR036188">
    <property type="entry name" value="FAD/NAD-bd_sf"/>
</dbReference>
<dbReference type="AlphaFoldDB" id="A0A9W9K9I9"/>
<dbReference type="GO" id="GO:0016614">
    <property type="term" value="F:oxidoreductase activity, acting on CH-OH group of donors"/>
    <property type="evidence" value="ECO:0007669"/>
    <property type="project" value="InterPro"/>
</dbReference>
<comment type="similarity">
    <text evidence="2">Belongs to the GMC oxidoreductase family.</text>
</comment>
<dbReference type="RefSeq" id="XP_056473677.1">
    <property type="nucleotide sequence ID" value="XM_056617518.1"/>
</dbReference>
<evidence type="ECO:0000259" key="5">
    <source>
        <dbReference type="Pfam" id="PF05199"/>
    </source>
</evidence>
<evidence type="ECO:0000313" key="6">
    <source>
        <dbReference type="EMBL" id="KAJ5098023.1"/>
    </source>
</evidence>
<dbReference type="SUPFAM" id="SSF51905">
    <property type="entry name" value="FAD/NAD(P)-binding domain"/>
    <property type="match status" value="1"/>
</dbReference>
<keyword evidence="7" id="KW-1185">Reference proteome</keyword>
<keyword evidence="3" id="KW-0964">Secreted</keyword>
<feature type="domain" description="Glucose-methanol-choline oxidoreductase C-terminal" evidence="5">
    <location>
        <begin position="105"/>
        <end position="167"/>
    </location>
</feature>
<dbReference type="Gene3D" id="3.30.560.10">
    <property type="entry name" value="Glucose Oxidase, domain 3"/>
    <property type="match status" value="1"/>
</dbReference>
<evidence type="ECO:0000256" key="3">
    <source>
        <dbReference type="ARBA" id="ARBA00022512"/>
    </source>
</evidence>
<evidence type="ECO:0000256" key="1">
    <source>
        <dbReference type="ARBA" id="ARBA00004191"/>
    </source>
</evidence>
<gene>
    <name evidence="6" type="ORF">N7532_005024</name>
</gene>
<evidence type="ECO:0000256" key="2">
    <source>
        <dbReference type="ARBA" id="ARBA00010790"/>
    </source>
</evidence>
<protein>
    <submittedName>
        <fullName evidence="6">Glucose-methanol-choline oxidoreductase</fullName>
    </submittedName>
</protein>
<sequence>MRLLPGYRNSIAISTIACSHLKMPPRTNSSGSAEHESRQDNYDGYAGQISSRELYFHRDDSQPPILKRLYTYFFWKQQRQTHLRPQLPLPPAGSGIMAGQLHDLDHAKEVVKQQLYTCFHPSGTCSMMLKESERVVFTLRVYGTKNLRVIDASVFPLEPSGIIQATV</sequence>
<dbReference type="GO" id="GO:0050660">
    <property type="term" value="F:flavin adenine dinucleotide binding"/>
    <property type="evidence" value="ECO:0007669"/>
    <property type="project" value="InterPro"/>
</dbReference>
<reference evidence="6" key="1">
    <citation type="submission" date="2022-11" db="EMBL/GenBank/DDBJ databases">
        <authorList>
            <person name="Petersen C."/>
        </authorList>
    </citation>
    <scope>NUCLEOTIDE SEQUENCE</scope>
    <source>
        <strain evidence="6">IBT 30761</strain>
    </source>
</reference>
<reference evidence="6" key="2">
    <citation type="journal article" date="2023" name="IMA Fungus">
        <title>Comparative genomic study of the Penicillium genus elucidates a diverse pangenome and 15 lateral gene transfer events.</title>
        <authorList>
            <person name="Petersen C."/>
            <person name="Sorensen T."/>
            <person name="Nielsen M.R."/>
            <person name="Sondergaard T.E."/>
            <person name="Sorensen J.L."/>
            <person name="Fitzpatrick D.A."/>
            <person name="Frisvad J.C."/>
            <person name="Nielsen K.L."/>
        </authorList>
    </citation>
    <scope>NUCLEOTIDE SEQUENCE</scope>
    <source>
        <strain evidence="6">IBT 30761</strain>
    </source>
</reference>
<dbReference type="Pfam" id="PF05199">
    <property type="entry name" value="GMC_oxred_C"/>
    <property type="match status" value="1"/>
</dbReference>
<comment type="subcellular location">
    <subcellularLocation>
        <location evidence="1">Secreted</location>
        <location evidence="1">Cell wall</location>
    </subcellularLocation>
</comment>
<organism evidence="6 7">
    <name type="scientific">Penicillium argentinense</name>
    <dbReference type="NCBI Taxonomy" id="1131581"/>
    <lineage>
        <taxon>Eukaryota</taxon>
        <taxon>Fungi</taxon>
        <taxon>Dikarya</taxon>
        <taxon>Ascomycota</taxon>
        <taxon>Pezizomycotina</taxon>
        <taxon>Eurotiomycetes</taxon>
        <taxon>Eurotiomycetidae</taxon>
        <taxon>Eurotiales</taxon>
        <taxon>Aspergillaceae</taxon>
        <taxon>Penicillium</taxon>
    </lineage>
</organism>
<evidence type="ECO:0000256" key="4">
    <source>
        <dbReference type="SAM" id="MobiDB-lite"/>
    </source>
</evidence>
<feature type="region of interest" description="Disordered" evidence="4">
    <location>
        <begin position="23"/>
        <end position="43"/>
    </location>
</feature>
<evidence type="ECO:0000313" key="7">
    <source>
        <dbReference type="Proteomes" id="UP001149074"/>
    </source>
</evidence>
<keyword evidence="3" id="KW-0134">Cell wall</keyword>
<dbReference type="InterPro" id="IPR012132">
    <property type="entry name" value="GMC_OxRdtase"/>
</dbReference>
<dbReference type="OrthoDB" id="4367421at2759"/>
<proteinExistence type="inferred from homology"/>
<dbReference type="EMBL" id="JAPQKI010000005">
    <property type="protein sequence ID" value="KAJ5098023.1"/>
    <property type="molecule type" value="Genomic_DNA"/>
</dbReference>
<dbReference type="InterPro" id="IPR007867">
    <property type="entry name" value="GMC_OxRtase_C"/>
</dbReference>
<name>A0A9W9K9I9_9EURO</name>
<dbReference type="PANTHER" id="PTHR11552">
    <property type="entry name" value="GLUCOSE-METHANOL-CHOLINE GMC OXIDOREDUCTASE"/>
    <property type="match status" value="1"/>
</dbReference>
<dbReference type="Proteomes" id="UP001149074">
    <property type="component" value="Unassembled WGS sequence"/>
</dbReference>
<dbReference type="Gene3D" id="3.50.50.60">
    <property type="entry name" value="FAD/NAD(P)-binding domain"/>
    <property type="match status" value="1"/>
</dbReference>
<accession>A0A9W9K9I9</accession>
<dbReference type="GeneID" id="81356497"/>